<evidence type="ECO:0000256" key="2">
    <source>
        <dbReference type="PROSITE-ProRule" id="PRU00339"/>
    </source>
</evidence>
<keyword evidence="1" id="KW-0808">Transferase</keyword>
<feature type="repeat" description="TPR" evidence="2">
    <location>
        <begin position="185"/>
        <end position="218"/>
    </location>
</feature>
<dbReference type="GO" id="GO:0008476">
    <property type="term" value="F:protein-tyrosine sulfotransferase activity"/>
    <property type="evidence" value="ECO:0007669"/>
    <property type="project" value="InterPro"/>
</dbReference>
<dbReference type="InParanoid" id="Q0F0N8"/>
<dbReference type="SMART" id="SM00028">
    <property type="entry name" value="TPR"/>
    <property type="match status" value="6"/>
</dbReference>
<evidence type="ECO:0000313" key="4">
    <source>
        <dbReference type="Proteomes" id="UP000005297"/>
    </source>
</evidence>
<dbReference type="Pfam" id="PF13469">
    <property type="entry name" value="Sulfotransfer_3"/>
    <property type="match status" value="1"/>
</dbReference>
<dbReference type="RefSeq" id="WP_009851612.1">
    <property type="nucleotide sequence ID" value="NZ_DS022295.1"/>
</dbReference>
<dbReference type="Gene3D" id="3.40.50.300">
    <property type="entry name" value="P-loop containing nucleotide triphosphate hydrolases"/>
    <property type="match status" value="1"/>
</dbReference>
<feature type="repeat" description="TPR" evidence="2">
    <location>
        <begin position="83"/>
        <end position="116"/>
    </location>
</feature>
<evidence type="ECO:0000313" key="3">
    <source>
        <dbReference type="EMBL" id="EAU54990.1"/>
    </source>
</evidence>
<comment type="caution">
    <text evidence="3">The sequence shown here is derived from an EMBL/GenBank/DDBJ whole genome shotgun (WGS) entry which is preliminary data.</text>
</comment>
<dbReference type="Gene3D" id="1.25.40.10">
    <property type="entry name" value="Tetratricopeptide repeat domain"/>
    <property type="match status" value="2"/>
</dbReference>
<dbReference type="AlphaFoldDB" id="Q0F0N8"/>
<dbReference type="InterPro" id="IPR019734">
    <property type="entry name" value="TPR_rpt"/>
</dbReference>
<dbReference type="EMBL" id="AATS01000004">
    <property type="protein sequence ID" value="EAU54990.1"/>
    <property type="molecule type" value="Genomic_DNA"/>
</dbReference>
<dbReference type="Proteomes" id="UP000005297">
    <property type="component" value="Unassembled WGS sequence"/>
</dbReference>
<dbReference type="SUPFAM" id="SSF52540">
    <property type="entry name" value="P-loop containing nucleoside triphosphate hydrolases"/>
    <property type="match status" value="1"/>
</dbReference>
<sequence length="562" mass="63888">MARVTKLSNNKKRQIEALVEQAASALSARRFDVCEQLCLKIEAIQPGNADVANIRGIVCVQAGDKMQAEQLFVQAINAAPKRAEFHNNLGKLYLSQKLFTDAAERYRSAMHYDRNSLDLKLGYCASLVGMGEPEKALPILEQLRSKKPNPPDLFMALFYAYQGLGRIDDALACLDKLIAGDADHFDARFQRGQLFMQQGRMQEAEDELHAALALRPDYSKAYSMLVEMKKFTSDDDADKKTMEALYQQSAPGSVDRVYLCFALGKANEDLKHFGEAFAYFEEGNTLRQRYSDYNLDAELAHLDAVMSFYTPEVLQCTSSLDDDRPVFIVGMPRSGSTLTEQILAAHPDVGSRGEWNAFEESLLDRGQPDQPLTLEEMTAFSAEQWRETGQAYLDRLDDDASKRIIDKTLINFRLIGAIHCALPHARIIHVRRHPLDNCLSIYRANLSGGHFDFGYNLGRLGYYYRMYQRLMQHWRTVLPAGVMYEMDYEELVANQEDQTRRLLEFCDLDWNDACLQFNKAPTVVATASVAQVRREMYSDAVARWKRYEKHLQPLIKILGVTA</sequence>
<proteinExistence type="predicted"/>
<name>Q0F0N8_9PROT</name>
<dbReference type="PANTHER" id="PTHR12788">
    <property type="entry name" value="PROTEIN-TYROSINE SULFOTRANSFERASE 2"/>
    <property type="match status" value="1"/>
</dbReference>
<dbReference type="InterPro" id="IPR011990">
    <property type="entry name" value="TPR-like_helical_dom_sf"/>
</dbReference>
<dbReference type="OrthoDB" id="9815894at2"/>
<dbReference type="InterPro" id="IPR027417">
    <property type="entry name" value="P-loop_NTPase"/>
</dbReference>
<keyword evidence="4" id="KW-1185">Reference proteome</keyword>
<dbReference type="SUPFAM" id="SSF48452">
    <property type="entry name" value="TPR-like"/>
    <property type="match status" value="2"/>
</dbReference>
<dbReference type="eggNOG" id="COG0457">
    <property type="taxonomic scope" value="Bacteria"/>
</dbReference>
<dbReference type="Pfam" id="PF14559">
    <property type="entry name" value="TPR_19"/>
    <property type="match status" value="1"/>
</dbReference>
<dbReference type="InterPro" id="IPR026634">
    <property type="entry name" value="TPST-like"/>
</dbReference>
<dbReference type="PANTHER" id="PTHR12788:SF10">
    <property type="entry name" value="PROTEIN-TYROSINE SULFOTRANSFERASE"/>
    <property type="match status" value="1"/>
</dbReference>
<evidence type="ECO:0000256" key="1">
    <source>
        <dbReference type="ARBA" id="ARBA00022679"/>
    </source>
</evidence>
<organism evidence="3 4">
    <name type="scientific">Mariprofundus ferrooxydans PV-1</name>
    <dbReference type="NCBI Taxonomy" id="314345"/>
    <lineage>
        <taxon>Bacteria</taxon>
        <taxon>Pseudomonadati</taxon>
        <taxon>Pseudomonadota</taxon>
        <taxon>Candidatius Mariprofundia</taxon>
        <taxon>Mariprofundales</taxon>
        <taxon>Mariprofundaceae</taxon>
        <taxon>Mariprofundus</taxon>
    </lineage>
</organism>
<dbReference type="Pfam" id="PF13432">
    <property type="entry name" value="TPR_16"/>
    <property type="match status" value="1"/>
</dbReference>
<gene>
    <name evidence="3" type="ORF">SPV1_06594</name>
</gene>
<dbReference type="PROSITE" id="PS50005">
    <property type="entry name" value="TPR"/>
    <property type="match status" value="2"/>
</dbReference>
<protein>
    <submittedName>
        <fullName evidence="3">Uncharacterized protein</fullName>
    </submittedName>
</protein>
<dbReference type="HOGENOM" id="CLU_017034_1_0_0"/>
<reference evidence="3 4" key="1">
    <citation type="submission" date="2006-09" db="EMBL/GenBank/DDBJ databases">
        <authorList>
            <person name="Emerson D."/>
            <person name="Ferriera S."/>
            <person name="Johnson J."/>
            <person name="Kravitz S."/>
            <person name="Halpern A."/>
            <person name="Remington K."/>
            <person name="Beeson K."/>
            <person name="Tran B."/>
            <person name="Rogers Y.-H."/>
            <person name="Friedman R."/>
            <person name="Venter J.C."/>
        </authorList>
    </citation>
    <scope>NUCLEOTIDE SEQUENCE [LARGE SCALE GENOMIC DNA]</scope>
    <source>
        <strain evidence="3 4">PV-1</strain>
    </source>
</reference>
<accession>Q0F0N8</accession>
<keyword evidence="2" id="KW-0802">TPR repeat</keyword>
<dbReference type="STRING" id="314344.AL013_02175"/>